<name>A0ABW3BE44_9ACTN</name>
<dbReference type="SUPFAM" id="SSF53335">
    <property type="entry name" value="S-adenosyl-L-methionine-dependent methyltransferases"/>
    <property type="match status" value="1"/>
</dbReference>
<gene>
    <name evidence="3" type="ORF">ACFQZU_06920</name>
</gene>
<feature type="region of interest" description="Disordered" evidence="1">
    <location>
        <begin position="1"/>
        <end position="32"/>
    </location>
</feature>
<evidence type="ECO:0000256" key="1">
    <source>
        <dbReference type="SAM" id="MobiDB-lite"/>
    </source>
</evidence>
<evidence type="ECO:0000313" key="3">
    <source>
        <dbReference type="EMBL" id="MFD0801049.1"/>
    </source>
</evidence>
<dbReference type="Proteomes" id="UP001596956">
    <property type="component" value="Unassembled WGS sequence"/>
</dbReference>
<dbReference type="InterPro" id="IPR013216">
    <property type="entry name" value="Methyltransf_11"/>
</dbReference>
<evidence type="ECO:0000313" key="4">
    <source>
        <dbReference type="Proteomes" id="UP001596956"/>
    </source>
</evidence>
<feature type="compositionally biased region" description="Polar residues" evidence="1">
    <location>
        <begin position="1"/>
        <end position="10"/>
    </location>
</feature>
<dbReference type="Gene3D" id="3.40.50.150">
    <property type="entry name" value="Vaccinia Virus protein VP39"/>
    <property type="match status" value="1"/>
</dbReference>
<organism evidence="3 4">
    <name type="scientific">Streptomonospora algeriensis</name>
    <dbReference type="NCBI Taxonomy" id="995084"/>
    <lineage>
        <taxon>Bacteria</taxon>
        <taxon>Bacillati</taxon>
        <taxon>Actinomycetota</taxon>
        <taxon>Actinomycetes</taxon>
        <taxon>Streptosporangiales</taxon>
        <taxon>Nocardiopsidaceae</taxon>
        <taxon>Streptomonospora</taxon>
    </lineage>
</organism>
<protein>
    <submittedName>
        <fullName evidence="3">Methyltransferase domain-containing protein</fullName>
    </submittedName>
</protein>
<evidence type="ECO:0000259" key="2">
    <source>
        <dbReference type="Pfam" id="PF08241"/>
    </source>
</evidence>
<dbReference type="GO" id="GO:0032259">
    <property type="term" value="P:methylation"/>
    <property type="evidence" value="ECO:0007669"/>
    <property type="project" value="UniProtKB-KW"/>
</dbReference>
<keyword evidence="3" id="KW-0489">Methyltransferase</keyword>
<accession>A0ABW3BE44</accession>
<keyword evidence="3" id="KW-0808">Transferase</keyword>
<dbReference type="Pfam" id="PF08241">
    <property type="entry name" value="Methyltransf_11"/>
    <property type="match status" value="1"/>
</dbReference>
<dbReference type="EMBL" id="JBHTHR010000139">
    <property type="protein sequence ID" value="MFD0801049.1"/>
    <property type="molecule type" value="Genomic_DNA"/>
</dbReference>
<dbReference type="GO" id="GO:0008168">
    <property type="term" value="F:methyltransferase activity"/>
    <property type="evidence" value="ECO:0007669"/>
    <property type="project" value="UniProtKB-KW"/>
</dbReference>
<sequence>MRPSSDSASSRPLEYEATETVSEPRTKRSASAHFATSDSLSAYWRFYWAVADAQLARWLPEEPGRILDLSGPEFRGAPRAVAEGHYVVTLLPSADLRPRRHLTLVNGHAPVARQRSPGRLHPVIGDTTFLSGFASHTFDRVVADNRVLSRHLATEASLSEIARVLRPGGQVLLCVDSVVLGMALLAEQDCWPELSFAPSADVLLVPWPDGSITRCFTAEQVAEIVADSGLELAWVRPRTVLSASTVEMMIARDPQALGRLVEMELRAGESDDYVGMHLLASARKPAADPLPKQR</sequence>
<proteinExistence type="predicted"/>
<reference evidence="4" key="1">
    <citation type="journal article" date="2019" name="Int. J. Syst. Evol. Microbiol.">
        <title>The Global Catalogue of Microorganisms (GCM) 10K type strain sequencing project: providing services to taxonomists for standard genome sequencing and annotation.</title>
        <authorList>
            <consortium name="The Broad Institute Genomics Platform"/>
            <consortium name="The Broad Institute Genome Sequencing Center for Infectious Disease"/>
            <person name="Wu L."/>
            <person name="Ma J."/>
        </authorList>
    </citation>
    <scope>NUCLEOTIDE SEQUENCE [LARGE SCALE GENOMIC DNA]</scope>
    <source>
        <strain evidence="4">CCUG 63369</strain>
    </source>
</reference>
<dbReference type="InterPro" id="IPR029063">
    <property type="entry name" value="SAM-dependent_MTases_sf"/>
</dbReference>
<keyword evidence="4" id="KW-1185">Reference proteome</keyword>
<comment type="caution">
    <text evidence="3">The sequence shown here is derived from an EMBL/GenBank/DDBJ whole genome shotgun (WGS) entry which is preliminary data.</text>
</comment>
<feature type="domain" description="Methyltransferase type 11" evidence="2">
    <location>
        <begin position="111"/>
        <end position="172"/>
    </location>
</feature>